<dbReference type="PANTHER" id="PTHR35145">
    <property type="entry name" value="CYTOPLASMIC PROTEIN-RELATED"/>
    <property type="match status" value="1"/>
</dbReference>
<dbReference type="Gene3D" id="3.90.1150.30">
    <property type="match status" value="1"/>
</dbReference>
<keyword evidence="1" id="KW-0238">DNA-binding</keyword>
<name>A0ABU8G1K8_9BACI</name>
<dbReference type="GO" id="GO:0003677">
    <property type="term" value="F:DNA binding"/>
    <property type="evidence" value="ECO:0007669"/>
    <property type="project" value="UniProtKB-KW"/>
</dbReference>
<evidence type="ECO:0000313" key="1">
    <source>
        <dbReference type="EMBL" id="MEI4832156.1"/>
    </source>
</evidence>
<proteinExistence type="predicted"/>
<dbReference type="Proteomes" id="UP001367922">
    <property type="component" value="Unassembled WGS sequence"/>
</dbReference>
<reference evidence="1 2" key="1">
    <citation type="submission" date="2024-01" db="EMBL/GenBank/DDBJ databases">
        <title>Seven novel Bacillus-like species.</title>
        <authorList>
            <person name="Liu G."/>
        </authorList>
    </citation>
    <scope>NUCLEOTIDE SEQUENCE [LARGE SCALE GENOMIC DNA]</scope>
    <source>
        <strain evidence="1 2">FJAT-53711</strain>
    </source>
</reference>
<dbReference type="SUPFAM" id="SSF142906">
    <property type="entry name" value="YjbR-like"/>
    <property type="match status" value="1"/>
</dbReference>
<dbReference type="InterPro" id="IPR058532">
    <property type="entry name" value="YjbR/MT2646/Rv2570-like"/>
</dbReference>
<accession>A0ABU8G1K8</accession>
<organism evidence="1 2">
    <name type="scientific">Bacillus yunxiaonensis</name>
    <dbReference type="NCBI Taxonomy" id="3127665"/>
    <lineage>
        <taxon>Bacteria</taxon>
        <taxon>Bacillati</taxon>
        <taxon>Bacillota</taxon>
        <taxon>Bacilli</taxon>
        <taxon>Bacillales</taxon>
        <taxon>Bacillaceae</taxon>
        <taxon>Bacillus</taxon>
    </lineage>
</organism>
<dbReference type="InterPro" id="IPR007351">
    <property type="entry name" value="YjbR"/>
</dbReference>
<keyword evidence="2" id="KW-1185">Reference proteome</keyword>
<comment type="caution">
    <text evidence="1">The sequence shown here is derived from an EMBL/GenBank/DDBJ whole genome shotgun (WGS) entry which is preliminary data.</text>
</comment>
<evidence type="ECO:0000313" key="2">
    <source>
        <dbReference type="Proteomes" id="UP001367922"/>
    </source>
</evidence>
<dbReference type="Pfam" id="PF04237">
    <property type="entry name" value="YjbR"/>
    <property type="match status" value="1"/>
</dbReference>
<dbReference type="InterPro" id="IPR038056">
    <property type="entry name" value="YjbR-like_sf"/>
</dbReference>
<protein>
    <submittedName>
        <fullName evidence="1">MmcQ/YjbR family DNA-binding protein</fullName>
    </submittedName>
</protein>
<gene>
    <name evidence="1" type="ORF">WAX78_22485</name>
</gene>
<sequence>MEKHILEDYCRNQPGAIHDYKIEWQADRYQVGGKMFAMFGGDSVGKPILSLKCNPERAEYLRESYEDIIPGYYLNKVHWNSIYLDADIPKELWEKLIIHSYELVFQKLPKKIQKEIGSRE</sequence>
<dbReference type="RefSeq" id="WP_336484295.1">
    <property type="nucleotide sequence ID" value="NZ_JBAWSV010000011.1"/>
</dbReference>
<dbReference type="EMBL" id="JBAWSV010000011">
    <property type="protein sequence ID" value="MEI4832156.1"/>
    <property type="molecule type" value="Genomic_DNA"/>
</dbReference>
<dbReference type="PANTHER" id="PTHR35145:SF1">
    <property type="entry name" value="CYTOPLASMIC PROTEIN"/>
    <property type="match status" value="1"/>
</dbReference>